<keyword evidence="1" id="KW-0812">Transmembrane</keyword>
<feature type="transmembrane region" description="Helical" evidence="1">
    <location>
        <begin position="12"/>
        <end position="30"/>
    </location>
</feature>
<accession>A0A382GCI4</accession>
<protein>
    <recommendedName>
        <fullName evidence="3">DUF4381 domain-containing protein</fullName>
    </recommendedName>
</protein>
<evidence type="ECO:0008006" key="3">
    <source>
        <dbReference type="Google" id="ProtNLM"/>
    </source>
</evidence>
<keyword evidence="1" id="KW-0472">Membrane</keyword>
<proteinExistence type="predicted"/>
<evidence type="ECO:0000313" key="2">
    <source>
        <dbReference type="EMBL" id="SVB72619.1"/>
    </source>
</evidence>
<organism evidence="2">
    <name type="scientific">marine metagenome</name>
    <dbReference type="NCBI Taxonomy" id="408172"/>
    <lineage>
        <taxon>unclassified sequences</taxon>
        <taxon>metagenomes</taxon>
        <taxon>ecological metagenomes</taxon>
    </lineage>
</organism>
<keyword evidence="1" id="KW-1133">Transmembrane helix</keyword>
<evidence type="ECO:0000256" key="1">
    <source>
        <dbReference type="SAM" id="Phobius"/>
    </source>
</evidence>
<sequence length="165" mass="19463">DIVEVDRNWVPWFFWGLNIILLTIVLYLLWKYRKTKHPNPTKEAPALSTHEIALRELDTLKSKGLLERGNAREHFFELSEILRRYLGKRYLFPALDWTTEEITEHFKNQEKIELASRTEANRILKKSDLIKFAKAQALPGTDEIEPVRTFIKSTRENLNLGLYPN</sequence>
<dbReference type="AlphaFoldDB" id="A0A382GCI4"/>
<name>A0A382GCI4_9ZZZZ</name>
<dbReference type="EMBL" id="UINC01054654">
    <property type="protein sequence ID" value="SVB72619.1"/>
    <property type="molecule type" value="Genomic_DNA"/>
</dbReference>
<gene>
    <name evidence="2" type="ORF">METZ01_LOCUS225473</name>
</gene>
<reference evidence="2" key="1">
    <citation type="submission" date="2018-05" db="EMBL/GenBank/DDBJ databases">
        <authorList>
            <person name="Lanie J.A."/>
            <person name="Ng W.-L."/>
            <person name="Kazmierczak K.M."/>
            <person name="Andrzejewski T.M."/>
            <person name="Davidsen T.M."/>
            <person name="Wayne K.J."/>
            <person name="Tettelin H."/>
            <person name="Glass J.I."/>
            <person name="Rusch D."/>
            <person name="Podicherti R."/>
            <person name="Tsui H.-C.T."/>
            <person name="Winkler M.E."/>
        </authorList>
    </citation>
    <scope>NUCLEOTIDE SEQUENCE</scope>
</reference>
<feature type="non-terminal residue" evidence="2">
    <location>
        <position position="1"/>
    </location>
</feature>